<dbReference type="PANTHER" id="PTHR22939">
    <property type="entry name" value="SERINE PROTEASE FAMILY S1C HTRA-RELATED"/>
    <property type="match status" value="1"/>
</dbReference>
<dbReference type="SMART" id="SM00228">
    <property type="entry name" value="PDZ"/>
    <property type="match status" value="1"/>
</dbReference>
<feature type="region of interest" description="Disordered" evidence="2">
    <location>
        <begin position="29"/>
        <end position="112"/>
    </location>
</feature>
<gene>
    <name evidence="5" type="ORF">BC008_27605</name>
    <name evidence="6" type="ORF">BC008_28575</name>
</gene>
<keyword evidence="3" id="KW-0732">Signal</keyword>
<evidence type="ECO:0000313" key="5">
    <source>
        <dbReference type="EMBL" id="KST66960.1"/>
    </source>
</evidence>
<dbReference type="InterPro" id="IPR001478">
    <property type="entry name" value="PDZ"/>
</dbReference>
<comment type="similarity">
    <text evidence="1">Belongs to the peptidase S1C family.</text>
</comment>
<feature type="chain" id="PRO_5007438843" description="PDZ domain-containing protein" evidence="3">
    <location>
        <begin position="27"/>
        <end position="224"/>
    </location>
</feature>
<dbReference type="Proteomes" id="UP000053372">
    <property type="component" value="Unassembled WGS sequence"/>
</dbReference>
<feature type="compositionally biased region" description="Basic and acidic residues" evidence="2">
    <location>
        <begin position="203"/>
        <end position="224"/>
    </location>
</feature>
<evidence type="ECO:0000256" key="2">
    <source>
        <dbReference type="SAM" id="MobiDB-lite"/>
    </source>
</evidence>
<feature type="region of interest" description="Disordered" evidence="2">
    <location>
        <begin position="196"/>
        <end position="224"/>
    </location>
</feature>
<dbReference type="OrthoDB" id="291337at2"/>
<organism evidence="5 7">
    <name type="scientific">Mastigocoleus testarum BC008</name>
    <dbReference type="NCBI Taxonomy" id="371196"/>
    <lineage>
        <taxon>Bacteria</taxon>
        <taxon>Bacillati</taxon>
        <taxon>Cyanobacteriota</taxon>
        <taxon>Cyanophyceae</taxon>
        <taxon>Nostocales</taxon>
        <taxon>Hapalosiphonaceae</taxon>
        <taxon>Mastigocoleus</taxon>
    </lineage>
</organism>
<dbReference type="InterPro" id="IPR036034">
    <property type="entry name" value="PDZ_sf"/>
</dbReference>
<evidence type="ECO:0000256" key="3">
    <source>
        <dbReference type="SAM" id="SignalP"/>
    </source>
</evidence>
<evidence type="ECO:0000313" key="7">
    <source>
        <dbReference type="Proteomes" id="UP000053372"/>
    </source>
</evidence>
<name>A0A0V7ZQM9_9CYAN</name>
<dbReference type="EMBL" id="LMTZ01000092">
    <property type="protein sequence ID" value="KST66960.1"/>
    <property type="molecule type" value="Genomic_DNA"/>
</dbReference>
<dbReference type="PANTHER" id="PTHR22939:SF129">
    <property type="entry name" value="SERINE PROTEASE HTRA2, MITOCHONDRIAL"/>
    <property type="match status" value="1"/>
</dbReference>
<sequence>MKRLLIFPATILFATLLGSFLSVTFAQIPNTPQQTSPTPDETQTPTESKQEDSSTSDRTVTPVQPKQEDFPTSDEIETPVKPEQTTSPQVETEKTTSPTSDEIKDPEASQSNKGAYVGIQMIILTPEIAQEFNNDPSTNLKVPETKGILIVKVFPNSPAETAGLRRGDIITEVSGKPTTDAKEVIEIVNSSNVGESLPLTVTRGDKKNSISVRLGEKPSEEAED</sequence>
<feature type="compositionally biased region" description="Polar residues" evidence="2">
    <location>
        <begin position="29"/>
        <end position="47"/>
    </location>
</feature>
<proteinExistence type="inferred from homology"/>
<feature type="domain" description="PDZ" evidence="4">
    <location>
        <begin position="147"/>
        <end position="203"/>
    </location>
</feature>
<keyword evidence="7" id="KW-1185">Reference proteome</keyword>
<dbReference type="Pfam" id="PF13180">
    <property type="entry name" value="PDZ_2"/>
    <property type="match status" value="1"/>
</dbReference>
<dbReference type="EMBL" id="LMTZ01000090">
    <property type="protein sequence ID" value="KST67151.1"/>
    <property type="molecule type" value="Genomic_DNA"/>
</dbReference>
<dbReference type="PROSITE" id="PS50106">
    <property type="entry name" value="PDZ"/>
    <property type="match status" value="1"/>
</dbReference>
<feature type="compositionally biased region" description="Polar residues" evidence="2">
    <location>
        <begin position="83"/>
        <end position="100"/>
    </location>
</feature>
<comment type="caution">
    <text evidence="5">The sequence shown here is derived from an EMBL/GenBank/DDBJ whole genome shotgun (WGS) entry which is preliminary data.</text>
</comment>
<dbReference type="AlphaFoldDB" id="A0A0V7ZQM9"/>
<accession>A0A0V7ZQM9</accession>
<dbReference type="Gene3D" id="2.30.42.10">
    <property type="match status" value="1"/>
</dbReference>
<dbReference type="SUPFAM" id="SSF50156">
    <property type="entry name" value="PDZ domain-like"/>
    <property type="match status" value="1"/>
</dbReference>
<feature type="signal peptide" evidence="3">
    <location>
        <begin position="1"/>
        <end position="26"/>
    </location>
</feature>
<reference evidence="5 7" key="1">
    <citation type="journal article" date="2015" name="Genome Announc.">
        <title>Draft Genome of the Euendolithic (true boring) Cyanobacterium Mastigocoleus testarum strain BC008.</title>
        <authorList>
            <person name="Guida B.S."/>
            <person name="Garcia-Pichel F."/>
        </authorList>
    </citation>
    <scope>NUCLEOTIDE SEQUENCE [LARGE SCALE GENOMIC DNA]</scope>
    <source>
        <strain evidence="5 7">BC008</strain>
    </source>
</reference>
<evidence type="ECO:0000256" key="1">
    <source>
        <dbReference type="ARBA" id="ARBA00010541"/>
    </source>
</evidence>
<evidence type="ECO:0000313" key="6">
    <source>
        <dbReference type="EMBL" id="KST67151.1"/>
    </source>
</evidence>
<evidence type="ECO:0000259" key="4">
    <source>
        <dbReference type="PROSITE" id="PS50106"/>
    </source>
</evidence>
<protein>
    <recommendedName>
        <fullName evidence="4">PDZ domain-containing protein</fullName>
    </recommendedName>
</protein>
<dbReference type="RefSeq" id="WP_027846263.1">
    <property type="nucleotide sequence ID" value="NZ_LMTZ01000090.1"/>
</dbReference>